<dbReference type="PANTHER" id="PTHR11771">
    <property type="entry name" value="LIPOXYGENASE"/>
    <property type="match status" value="1"/>
</dbReference>
<evidence type="ECO:0000259" key="4">
    <source>
        <dbReference type="PROSITE" id="PS51393"/>
    </source>
</evidence>
<organism evidence="5 6">
    <name type="scientific">Datura stramonium</name>
    <name type="common">Jimsonweed</name>
    <name type="synonym">Common thornapple</name>
    <dbReference type="NCBI Taxonomy" id="4076"/>
    <lineage>
        <taxon>Eukaryota</taxon>
        <taxon>Viridiplantae</taxon>
        <taxon>Streptophyta</taxon>
        <taxon>Embryophyta</taxon>
        <taxon>Tracheophyta</taxon>
        <taxon>Spermatophyta</taxon>
        <taxon>Magnoliopsida</taxon>
        <taxon>eudicotyledons</taxon>
        <taxon>Gunneridae</taxon>
        <taxon>Pentapetalae</taxon>
        <taxon>asterids</taxon>
        <taxon>lamiids</taxon>
        <taxon>Solanales</taxon>
        <taxon>Solanaceae</taxon>
        <taxon>Solanoideae</taxon>
        <taxon>Datureae</taxon>
        <taxon>Datura</taxon>
    </lineage>
</organism>
<keyword evidence="6" id="KW-1185">Reference proteome</keyword>
<evidence type="ECO:0000256" key="3">
    <source>
        <dbReference type="ARBA" id="ARBA00023002"/>
    </source>
</evidence>
<keyword evidence="1" id="KW-0479">Metal-binding</keyword>
<keyword evidence="3" id="KW-0560">Oxidoreductase</keyword>
<protein>
    <recommendedName>
        <fullName evidence="4">Lipoxygenase domain-containing protein</fullName>
    </recommendedName>
</protein>
<dbReference type="EMBL" id="JACEIK010006935">
    <property type="protein sequence ID" value="MCE3049495.1"/>
    <property type="molecule type" value="Genomic_DNA"/>
</dbReference>
<keyword evidence="2" id="KW-0223">Dioxygenase</keyword>
<gene>
    <name evidence="5" type="ORF">HAX54_045014</name>
</gene>
<evidence type="ECO:0000313" key="5">
    <source>
        <dbReference type="EMBL" id="MCE3049495.1"/>
    </source>
</evidence>
<evidence type="ECO:0000313" key="6">
    <source>
        <dbReference type="Proteomes" id="UP000823775"/>
    </source>
</evidence>
<dbReference type="PROSITE" id="PS51393">
    <property type="entry name" value="LIPOXYGENASE_3"/>
    <property type="match status" value="1"/>
</dbReference>
<name>A0ABS8WJ86_DATST</name>
<sequence length="129" mass="14628">DVEFARQTLAGLNPYSIRLVTRCGICSSNLVGLNPYSIRLVTEWPLKSKLDPKVYGPPESAITKELIEQEIGGFMTVEEYAVEVESVAYDLEWRFDHEALPQNLISRITEEDPNVPHGLKLTIQDYPFC</sequence>
<reference evidence="5 6" key="1">
    <citation type="journal article" date="2021" name="BMC Genomics">
        <title>Datura genome reveals duplications of psychoactive alkaloid biosynthetic genes and high mutation rate following tissue culture.</title>
        <authorList>
            <person name="Rajewski A."/>
            <person name="Carter-House D."/>
            <person name="Stajich J."/>
            <person name="Litt A."/>
        </authorList>
    </citation>
    <scope>NUCLEOTIDE SEQUENCE [LARGE SCALE GENOMIC DNA]</scope>
    <source>
        <strain evidence="5">AR-01</strain>
    </source>
</reference>
<dbReference type="SUPFAM" id="SSF48484">
    <property type="entry name" value="Lipoxigenase"/>
    <property type="match status" value="3"/>
</dbReference>
<accession>A0ABS8WJ86</accession>
<comment type="caution">
    <text evidence="5">The sequence shown here is derived from an EMBL/GenBank/DDBJ whole genome shotgun (WGS) entry which is preliminary data.</text>
</comment>
<proteinExistence type="predicted"/>
<feature type="non-terminal residue" evidence="5">
    <location>
        <position position="1"/>
    </location>
</feature>
<dbReference type="Pfam" id="PF00305">
    <property type="entry name" value="Lipoxygenase"/>
    <property type="match status" value="1"/>
</dbReference>
<feature type="domain" description="Lipoxygenase" evidence="4">
    <location>
        <begin position="1"/>
        <end position="129"/>
    </location>
</feature>
<evidence type="ECO:0000256" key="1">
    <source>
        <dbReference type="ARBA" id="ARBA00022723"/>
    </source>
</evidence>
<evidence type="ECO:0000256" key="2">
    <source>
        <dbReference type="ARBA" id="ARBA00022964"/>
    </source>
</evidence>
<dbReference type="Gene3D" id="3.10.450.60">
    <property type="match status" value="1"/>
</dbReference>
<dbReference type="InterPro" id="IPR013819">
    <property type="entry name" value="LipOase_C"/>
</dbReference>
<dbReference type="InterPro" id="IPR036226">
    <property type="entry name" value="LipOase_C_sf"/>
</dbReference>
<dbReference type="InterPro" id="IPR000907">
    <property type="entry name" value="LipOase"/>
</dbReference>
<dbReference type="Proteomes" id="UP000823775">
    <property type="component" value="Unassembled WGS sequence"/>
</dbReference>